<keyword evidence="1" id="KW-1133">Transmembrane helix</keyword>
<dbReference type="Proteomes" id="UP000634136">
    <property type="component" value="Unassembled WGS sequence"/>
</dbReference>
<dbReference type="EMBL" id="JAAIUW010000007">
    <property type="protein sequence ID" value="KAF7823936.1"/>
    <property type="molecule type" value="Genomic_DNA"/>
</dbReference>
<accession>A0A834TMW3</accession>
<sequence length="178" mass="20062">MVLVLILFGFILGVVAVVAAEALGVFFIVRWLGAKTKSRAAKTSLERHASAVELDPQQSLSFAENKQGVVWVLESDKIPEISLDKPSKETKRRKPEIFGVLPVKKLFFYAKSNTQLKRFIQARIQVKSSVQASTFNTGTLPPCIVGMRVLPMEMSEPMALEQEFYQIKIVKMKRMMML</sequence>
<protein>
    <submittedName>
        <fullName evidence="3">Testis-expressed sequence 2 protein-like</fullName>
    </submittedName>
</protein>
<dbReference type="InterPro" id="IPR057080">
    <property type="entry name" value="PH_SMPa"/>
</dbReference>
<evidence type="ECO:0000313" key="3">
    <source>
        <dbReference type="EMBL" id="KAF7823936.1"/>
    </source>
</evidence>
<dbReference type="Pfam" id="PF23065">
    <property type="entry name" value="PH_SMPa"/>
    <property type="match status" value="1"/>
</dbReference>
<organism evidence="3 4">
    <name type="scientific">Senna tora</name>
    <dbReference type="NCBI Taxonomy" id="362788"/>
    <lineage>
        <taxon>Eukaryota</taxon>
        <taxon>Viridiplantae</taxon>
        <taxon>Streptophyta</taxon>
        <taxon>Embryophyta</taxon>
        <taxon>Tracheophyta</taxon>
        <taxon>Spermatophyta</taxon>
        <taxon>Magnoliopsida</taxon>
        <taxon>eudicotyledons</taxon>
        <taxon>Gunneridae</taxon>
        <taxon>Pentapetalae</taxon>
        <taxon>rosids</taxon>
        <taxon>fabids</taxon>
        <taxon>Fabales</taxon>
        <taxon>Fabaceae</taxon>
        <taxon>Caesalpinioideae</taxon>
        <taxon>Cassia clade</taxon>
        <taxon>Senna</taxon>
    </lineage>
</organism>
<proteinExistence type="predicted"/>
<keyword evidence="1" id="KW-0812">Transmembrane</keyword>
<evidence type="ECO:0000313" key="4">
    <source>
        <dbReference type="Proteomes" id="UP000634136"/>
    </source>
</evidence>
<keyword evidence="4" id="KW-1185">Reference proteome</keyword>
<feature type="domain" description="SMP" evidence="2">
    <location>
        <begin position="65"/>
        <end position="106"/>
    </location>
</feature>
<evidence type="ECO:0000256" key="1">
    <source>
        <dbReference type="SAM" id="Phobius"/>
    </source>
</evidence>
<dbReference type="AlphaFoldDB" id="A0A834TMW3"/>
<name>A0A834TMW3_9FABA</name>
<evidence type="ECO:0000259" key="2">
    <source>
        <dbReference type="Pfam" id="PF23065"/>
    </source>
</evidence>
<gene>
    <name evidence="3" type="ORF">G2W53_022080</name>
</gene>
<reference evidence="3" key="1">
    <citation type="submission" date="2020-09" db="EMBL/GenBank/DDBJ databases">
        <title>Genome-Enabled Discovery of Anthraquinone Biosynthesis in Senna tora.</title>
        <authorList>
            <person name="Kang S.-H."/>
            <person name="Pandey R.P."/>
            <person name="Lee C.-M."/>
            <person name="Sim J.-S."/>
            <person name="Jeong J.-T."/>
            <person name="Choi B.-S."/>
            <person name="Jung M."/>
            <person name="Ginzburg D."/>
            <person name="Zhao K."/>
            <person name="Won S.Y."/>
            <person name="Oh T.-J."/>
            <person name="Yu Y."/>
            <person name="Kim N.-H."/>
            <person name="Lee O.R."/>
            <person name="Lee T.-H."/>
            <person name="Bashyal P."/>
            <person name="Kim T.-S."/>
            <person name="Lee W.-H."/>
            <person name="Kawkins C."/>
            <person name="Kim C.-K."/>
            <person name="Kim J.S."/>
            <person name="Ahn B.O."/>
            <person name="Rhee S.Y."/>
            <person name="Sohng J.K."/>
        </authorList>
    </citation>
    <scope>NUCLEOTIDE SEQUENCE</scope>
    <source>
        <tissue evidence="3">Leaf</tissue>
    </source>
</reference>
<comment type="caution">
    <text evidence="3">The sequence shown here is derived from an EMBL/GenBank/DDBJ whole genome shotgun (WGS) entry which is preliminary data.</text>
</comment>
<keyword evidence="1" id="KW-0472">Membrane</keyword>
<feature type="transmembrane region" description="Helical" evidence="1">
    <location>
        <begin position="6"/>
        <end position="29"/>
    </location>
</feature>